<evidence type="ECO:0008006" key="3">
    <source>
        <dbReference type="Google" id="ProtNLM"/>
    </source>
</evidence>
<dbReference type="STRING" id="255247.ABE41_004600"/>
<dbReference type="SUPFAM" id="SSF55144">
    <property type="entry name" value="LigT-like"/>
    <property type="match status" value="1"/>
</dbReference>
<name>A0A1B1Z1H5_9BACL</name>
<dbReference type="InterPro" id="IPR009097">
    <property type="entry name" value="Cyclic_Pdiesterase"/>
</dbReference>
<dbReference type="Proteomes" id="UP000077412">
    <property type="component" value="Chromosome"/>
</dbReference>
<dbReference type="RefSeq" id="WP_066286950.1">
    <property type="nucleotide sequence ID" value="NZ_CP016761.1"/>
</dbReference>
<proteinExistence type="predicted"/>
<keyword evidence="2" id="KW-1185">Reference proteome</keyword>
<dbReference type="EMBL" id="CP016761">
    <property type="protein sequence ID" value="ANX11275.1"/>
    <property type="molecule type" value="Genomic_DNA"/>
</dbReference>
<organism evidence="1 2">
    <name type="scientific">Fictibacillus arsenicus</name>
    <dbReference type="NCBI Taxonomy" id="255247"/>
    <lineage>
        <taxon>Bacteria</taxon>
        <taxon>Bacillati</taxon>
        <taxon>Bacillota</taxon>
        <taxon>Bacilli</taxon>
        <taxon>Bacillales</taxon>
        <taxon>Fictibacillaceae</taxon>
        <taxon>Fictibacillus</taxon>
    </lineage>
</organism>
<reference evidence="1 2" key="1">
    <citation type="submission" date="2016-08" db="EMBL/GenBank/DDBJ databases">
        <title>Complete genome sequence of Fictibacillus arsenicus G25-54, a strain with toxicity to nematodes and a potential arsenic-resistance activity.</title>
        <authorList>
            <person name="Zheng Z."/>
        </authorList>
    </citation>
    <scope>NUCLEOTIDE SEQUENCE [LARGE SCALE GENOMIC DNA]</scope>
    <source>
        <strain evidence="1 2">G25-54</strain>
    </source>
</reference>
<dbReference type="OrthoDB" id="463286at2"/>
<dbReference type="PANTHER" id="PTHR36039">
    <property type="match status" value="1"/>
</dbReference>
<dbReference type="Gene3D" id="3.90.1140.10">
    <property type="entry name" value="Cyclic phosphodiesterase"/>
    <property type="match status" value="1"/>
</dbReference>
<gene>
    <name evidence="1" type="ORF">ABE41_004600</name>
</gene>
<sequence length="180" mass="20848">MYGILGFLDRDTEEKIDELRQGMKEAGITDYGMRPHVTIATHHELEVEFFKKEMEEYFKNQSAIELFFPSIGMFLNSGTLYAAPTKDPSLTDFHSRYHKRFMGITDSKSLYVPAQWVPHCTIASHLTHEKLVEAFDYSVKYLEPFTAKIESVELLELVFDDDVCTEMKDIFTVDLKGFHS</sequence>
<dbReference type="Pfam" id="PF13563">
    <property type="entry name" value="2_5_RNA_ligase2"/>
    <property type="match status" value="1"/>
</dbReference>
<evidence type="ECO:0000313" key="1">
    <source>
        <dbReference type="EMBL" id="ANX11275.1"/>
    </source>
</evidence>
<dbReference type="AlphaFoldDB" id="A0A1B1Z1H5"/>
<dbReference type="PANTHER" id="PTHR36039:SF2">
    <property type="entry name" value="RNA LIGASE_CYCLIC NUCLEOTIDE PHOSPHODIESTERASE FAMILY PROTEIN"/>
    <property type="match status" value="1"/>
</dbReference>
<dbReference type="KEGG" id="far:ABE41_004600"/>
<protein>
    <recommendedName>
        <fullName evidence="3">2'-5' RNA ligase</fullName>
    </recommendedName>
</protein>
<evidence type="ECO:0000313" key="2">
    <source>
        <dbReference type="Proteomes" id="UP000077412"/>
    </source>
</evidence>
<accession>A0A1B1Z1H5</accession>